<keyword evidence="6" id="KW-1185">Reference proteome</keyword>
<proteinExistence type="predicted"/>
<organism evidence="5 6">
    <name type="scientific">Swaminathania salitolerans</name>
    <dbReference type="NCBI Taxonomy" id="182838"/>
    <lineage>
        <taxon>Bacteria</taxon>
        <taxon>Pseudomonadati</taxon>
        <taxon>Pseudomonadota</taxon>
        <taxon>Alphaproteobacteria</taxon>
        <taxon>Acetobacterales</taxon>
        <taxon>Acetobacteraceae</taxon>
        <taxon>Swaminathania</taxon>
    </lineage>
</organism>
<dbReference type="Pfam" id="PF13432">
    <property type="entry name" value="TPR_16"/>
    <property type="match status" value="1"/>
</dbReference>
<dbReference type="PANTHER" id="PTHR45947">
    <property type="entry name" value="SULFOQUINOVOSYL TRANSFERASE SQD2"/>
    <property type="match status" value="1"/>
</dbReference>
<dbReference type="AlphaFoldDB" id="A0A511BN86"/>
<dbReference type="Pfam" id="PF00534">
    <property type="entry name" value="Glycos_transf_1"/>
    <property type="match status" value="1"/>
</dbReference>
<dbReference type="SUPFAM" id="SSF53756">
    <property type="entry name" value="UDP-Glycosyltransferase/glycogen phosphorylase"/>
    <property type="match status" value="2"/>
</dbReference>
<dbReference type="Proteomes" id="UP000321405">
    <property type="component" value="Unassembled WGS sequence"/>
</dbReference>
<feature type="domain" description="Glycosyl transferase family 1" evidence="2">
    <location>
        <begin position="1083"/>
        <end position="1220"/>
    </location>
</feature>
<protein>
    <submittedName>
        <fullName evidence="5">Uncharacterized protein</fullName>
    </submittedName>
</protein>
<feature type="repeat" description="TPR" evidence="1">
    <location>
        <begin position="46"/>
        <end position="79"/>
    </location>
</feature>
<dbReference type="Pfam" id="PF13524">
    <property type="entry name" value="Glyco_trans_1_2"/>
    <property type="match status" value="1"/>
</dbReference>
<feature type="domain" description="Spore protein YkvP/CgeB glycosyl transferase-like" evidence="3">
    <location>
        <begin position="723"/>
        <end position="833"/>
    </location>
</feature>
<sequence length="1270" mass="143299">MVFFPSRRRSRIRSARIDADRARDRADWEAAATAYGKVLELDPALAGIWVQYGHSLKEQGLVVDAEDAYRRALSLEGNNFDTCLHLGHVLKVQGKYIEALNVLEAGLRLNSDETRLKTEFEDIRSLMERERAQHRLEENIETVGGDEIVSGYNRILKAFGDESTVRSLDEVAKHVGISKRALDIFDHEYYFVSNKGPDLPDLTSERASCLYHFGKTGIDHLRAIGFGYEFDEGFYKKTYLNGEARDSRSAYRHWLRRGLIEQMWPNAKKFAESLLGPAAESIEHLDLDYYASKRGHAIEQWGWANALRDFIEIGVLDHSLSNIINRENIFVFIAVADRFARSGNDDAALSIYDRVLRVEPDNIHTLHKSSDVLIRKECFQAAARNLDTVIKSSSPSPWAFLNLAHCEAKLGRLDESLEITRRAMQAFPGDYSMRERFWRQAQSLTEHTWQDAEAVAEASGFAAAQRKIYDTHKHLSLMTAPKKPAAPKPVKAVALYANRHLPQCTFYRVDQKAEQLKNAGFEVRIFDQDHGLHDFMGEAHKFQAAIFYRVPALPDIVRAINYAKSLGIATFYEIDDQIFDGDLYPPPFENYAGMVTRNDYRGLALGVPLFRVALEMCDFAIGSTPALVSQLERCAPGKRVYMHRNGLDSRHRRVYLGAEPRYDNDKVTVFYGSGTKAHKEDFNDLIEPALIAAHKSYPGKIRLLVCGYIPDVYRLRASGVEIVEIPGMLEAENFWTLLRSADINVAVLKPGKLTNTKSEIKWLEAAMLGIPSIVSRTQTYEEILTDREDGLLCSTLAEWESAFKYLISSPDTRQKIGSNALRKALARYSEEHMEHNIKAVLDDACARRQEKKKKRILIVNVFYPPQAIGGATRVVHDNVRDIVEDYSDEFELEVVCSVEGGDKPYLVRSYSLDGVRVHSITTPDRPDIDRVTVDPEMGATFGTLLDAINPDVIHFHCIQRLTLSVVNEAFTREIPYIVTVHDGWWISPNQFLLNDVTDKIEVFEYSKAMERITGSSIKEMTDAALMFSDKHAALKSAFKVASVSKSFAKIYEGTSLHNVVTIANGLPKIPHIERSRRDDHIVRIGFIGGISKHKGYNYARNSFINTKFRNISLIVIDHGAEPGSVRHECWGETPVEFRPKVKQSEIGNLFADMDVLLAPSIWPESFGLVTREANLCGVWVIASDRGAIGEDVIDGVNGFKIDVSSPESLVAVLSEIDANPERFLESPPRLENPRLSRAQAREIAALYREACLAFPSRADESCRRGDRAPR</sequence>
<feature type="domain" description="Glycosyltransferase subfamily 4-like N-terminal" evidence="4">
    <location>
        <begin position="869"/>
        <end position="985"/>
    </location>
</feature>
<reference evidence="5 6" key="1">
    <citation type="submission" date="2019-07" db="EMBL/GenBank/DDBJ databases">
        <title>Whole genome shotgun sequence of Swaminathania salitolerans NBRC 104436.</title>
        <authorList>
            <person name="Hosoyama A."/>
            <person name="Uohara A."/>
            <person name="Ohji S."/>
            <person name="Ichikawa N."/>
        </authorList>
    </citation>
    <scope>NUCLEOTIDE SEQUENCE [LARGE SCALE GENOMIC DNA]</scope>
    <source>
        <strain evidence="5 6">NBRC 104436</strain>
    </source>
</reference>
<dbReference type="InterPro" id="IPR028098">
    <property type="entry name" value="Glyco_trans_4-like_N"/>
</dbReference>
<dbReference type="RefSeq" id="WP_186807679.1">
    <property type="nucleotide sequence ID" value="NZ_BJVC01000002.1"/>
</dbReference>
<dbReference type="EMBL" id="BJVC01000002">
    <property type="protein sequence ID" value="GEL01799.1"/>
    <property type="molecule type" value="Genomic_DNA"/>
</dbReference>
<dbReference type="Pfam" id="PF13579">
    <property type="entry name" value="Glyco_trans_4_4"/>
    <property type="match status" value="1"/>
</dbReference>
<dbReference type="Gene3D" id="3.40.50.2000">
    <property type="entry name" value="Glycogen Phosphorylase B"/>
    <property type="match status" value="3"/>
</dbReference>
<dbReference type="InterPro" id="IPR055259">
    <property type="entry name" value="YkvP/CgeB_Glyco_trans-like"/>
</dbReference>
<evidence type="ECO:0000313" key="5">
    <source>
        <dbReference type="EMBL" id="GEL01799.1"/>
    </source>
</evidence>
<feature type="repeat" description="TPR" evidence="1">
    <location>
        <begin position="329"/>
        <end position="362"/>
    </location>
</feature>
<dbReference type="PROSITE" id="PS50005">
    <property type="entry name" value="TPR"/>
    <property type="match status" value="2"/>
</dbReference>
<keyword evidence="1" id="KW-0802">TPR repeat</keyword>
<dbReference type="Gene3D" id="1.25.40.10">
    <property type="entry name" value="Tetratricopeptide repeat domain"/>
    <property type="match status" value="2"/>
</dbReference>
<evidence type="ECO:0000259" key="3">
    <source>
        <dbReference type="Pfam" id="PF13524"/>
    </source>
</evidence>
<name>A0A511BN86_9PROT</name>
<dbReference type="InterPro" id="IPR019734">
    <property type="entry name" value="TPR_rpt"/>
</dbReference>
<accession>A0A511BN86</accession>
<dbReference type="InterPro" id="IPR011990">
    <property type="entry name" value="TPR-like_helical_dom_sf"/>
</dbReference>
<dbReference type="InterPro" id="IPR050194">
    <property type="entry name" value="Glycosyltransferase_grp1"/>
</dbReference>
<evidence type="ECO:0000256" key="1">
    <source>
        <dbReference type="PROSITE-ProRule" id="PRU00339"/>
    </source>
</evidence>
<dbReference type="CDD" id="cd03823">
    <property type="entry name" value="GT4_ExpE7-like"/>
    <property type="match status" value="1"/>
</dbReference>
<comment type="caution">
    <text evidence="5">The sequence shown here is derived from an EMBL/GenBank/DDBJ whole genome shotgun (WGS) entry which is preliminary data.</text>
</comment>
<dbReference type="SMART" id="SM00028">
    <property type="entry name" value="TPR"/>
    <property type="match status" value="4"/>
</dbReference>
<gene>
    <name evidence="5" type="ORF">SSA02_09620</name>
</gene>
<dbReference type="GO" id="GO:0016757">
    <property type="term" value="F:glycosyltransferase activity"/>
    <property type="evidence" value="ECO:0007669"/>
    <property type="project" value="InterPro"/>
</dbReference>
<evidence type="ECO:0000259" key="4">
    <source>
        <dbReference type="Pfam" id="PF13579"/>
    </source>
</evidence>
<dbReference type="InterPro" id="IPR001296">
    <property type="entry name" value="Glyco_trans_1"/>
</dbReference>
<dbReference type="PANTHER" id="PTHR45947:SF13">
    <property type="entry name" value="TRANSFERASE"/>
    <property type="match status" value="1"/>
</dbReference>
<evidence type="ECO:0000259" key="2">
    <source>
        <dbReference type="Pfam" id="PF00534"/>
    </source>
</evidence>
<dbReference type="SUPFAM" id="SSF48452">
    <property type="entry name" value="TPR-like"/>
    <property type="match status" value="2"/>
</dbReference>
<evidence type="ECO:0000313" key="6">
    <source>
        <dbReference type="Proteomes" id="UP000321405"/>
    </source>
</evidence>